<name>A0A3L8P2H9_9ACTN</name>
<evidence type="ECO:0000313" key="1">
    <source>
        <dbReference type="EMBL" id="RLV49616.1"/>
    </source>
</evidence>
<dbReference type="Pfam" id="PF11209">
    <property type="entry name" value="LmeA"/>
    <property type="match status" value="1"/>
</dbReference>
<sequence length="237" mass="25729">MSEARQWIWHADPVSRKSIVVTIIVVIVLLVADVAAASVQNHKAADAFVASQHLPASPYVHINGWPFVLQGIRGSYRYITVQADPARTSGDADLDVHPMRLSLYGVHTHGGFADATVERATGTARIGYRSLSKGLGKRVVFAGADRISVTSKTTVDGRTYRPSVSARPEVSDGALVFHQVTTTDQKGLPSADLKTLEQIFSGRFELGRFPFGVHPTKVTMLPEGMVFRVTGHDLRLG</sequence>
<reference evidence="1 2" key="1">
    <citation type="submission" date="2018-10" db="EMBL/GenBank/DDBJ databases">
        <title>Marmoricola sp. 4Q3S-7 whole genome shotgun sequence.</title>
        <authorList>
            <person name="Li F."/>
        </authorList>
    </citation>
    <scope>NUCLEOTIDE SEQUENCE [LARGE SCALE GENOMIC DNA]</scope>
    <source>
        <strain evidence="1 2">4Q3S-7</strain>
    </source>
</reference>
<gene>
    <name evidence="1" type="ORF">D9V37_06765</name>
</gene>
<evidence type="ECO:0000313" key="2">
    <source>
        <dbReference type="Proteomes" id="UP000281708"/>
    </source>
</evidence>
<dbReference type="EMBL" id="RDBE01000006">
    <property type="protein sequence ID" value="RLV49616.1"/>
    <property type="molecule type" value="Genomic_DNA"/>
</dbReference>
<proteinExistence type="predicted"/>
<keyword evidence="2" id="KW-1185">Reference proteome</keyword>
<comment type="caution">
    <text evidence="1">The sequence shown here is derived from an EMBL/GenBank/DDBJ whole genome shotgun (WGS) entry which is preliminary data.</text>
</comment>
<protein>
    <submittedName>
        <fullName evidence="1">DUF2993 domain-containing protein</fullName>
    </submittedName>
</protein>
<dbReference type="AlphaFoldDB" id="A0A3L8P2H9"/>
<accession>A0A3L8P2H9</accession>
<dbReference type="Proteomes" id="UP000281708">
    <property type="component" value="Unassembled WGS sequence"/>
</dbReference>
<dbReference type="InterPro" id="IPR021373">
    <property type="entry name" value="DUF2993"/>
</dbReference>
<organism evidence="1 2">
    <name type="scientific">Nocardioides mangrovicus</name>
    <dbReference type="NCBI Taxonomy" id="2478913"/>
    <lineage>
        <taxon>Bacteria</taxon>
        <taxon>Bacillati</taxon>
        <taxon>Actinomycetota</taxon>
        <taxon>Actinomycetes</taxon>
        <taxon>Propionibacteriales</taxon>
        <taxon>Nocardioidaceae</taxon>
        <taxon>Nocardioides</taxon>
    </lineage>
</organism>